<keyword evidence="2" id="KW-1185">Reference proteome</keyword>
<protein>
    <submittedName>
        <fullName evidence="1">Uncharacterized protein</fullName>
    </submittedName>
</protein>
<reference evidence="1 2" key="1">
    <citation type="submission" date="2015-11" db="EMBL/GenBank/DDBJ databases">
        <title>Permanent draft genome of Psychrobacter piscatorii LQ58.</title>
        <authorList>
            <person name="Zhou M."/>
            <person name="Dong B."/>
            <person name="Liu Q."/>
        </authorList>
    </citation>
    <scope>NUCLEOTIDE SEQUENCE [LARGE SCALE GENOMIC DNA]</scope>
    <source>
        <strain evidence="1 2">LQ58</strain>
    </source>
</reference>
<gene>
    <name evidence="1" type="ORF">AS194_05015</name>
</gene>
<name>A0A0T6DTX6_9GAMM</name>
<proteinExistence type="predicted"/>
<dbReference type="STRING" id="554343.AS194_05015"/>
<accession>A0A0T6DTX6</accession>
<evidence type="ECO:0000313" key="1">
    <source>
        <dbReference type="EMBL" id="KRU23291.1"/>
    </source>
</evidence>
<dbReference type="EMBL" id="LNDJ01000047">
    <property type="protein sequence ID" value="KRU23291.1"/>
    <property type="molecule type" value="Genomic_DNA"/>
</dbReference>
<dbReference type="Proteomes" id="UP000051202">
    <property type="component" value="Unassembled WGS sequence"/>
</dbReference>
<evidence type="ECO:0000313" key="2">
    <source>
        <dbReference type="Proteomes" id="UP000051202"/>
    </source>
</evidence>
<comment type="caution">
    <text evidence="1">The sequence shown here is derived from an EMBL/GenBank/DDBJ whole genome shotgun (WGS) entry which is preliminary data.</text>
</comment>
<sequence>MILTIDTTALDADNSESYAAWRGDNVEVQLDGKPLKDCLYCNVDKGVAICVKRDLSGHVIIVGGDIAHEMRVGEVTVEHIKRGNNLHRPGKE</sequence>
<dbReference type="AlphaFoldDB" id="A0A0T6DTX6"/>
<dbReference type="RefSeq" id="WP_058023926.1">
    <property type="nucleotide sequence ID" value="NZ_LNDJ01000047.1"/>
</dbReference>
<organism evidence="1 2">
    <name type="scientific">Psychrobacter piscatorii</name>
    <dbReference type="NCBI Taxonomy" id="554343"/>
    <lineage>
        <taxon>Bacteria</taxon>
        <taxon>Pseudomonadati</taxon>
        <taxon>Pseudomonadota</taxon>
        <taxon>Gammaproteobacteria</taxon>
        <taxon>Moraxellales</taxon>
        <taxon>Moraxellaceae</taxon>
        <taxon>Psychrobacter</taxon>
    </lineage>
</organism>